<name>A0A7C5DUT2_9BACT</name>
<evidence type="ECO:0000256" key="4">
    <source>
        <dbReference type="ARBA" id="ARBA00022692"/>
    </source>
</evidence>
<keyword evidence="2 7" id="KW-0813">Transport</keyword>
<dbReference type="SUPFAM" id="SSF160964">
    <property type="entry name" value="MalF N-terminal region-like"/>
    <property type="match status" value="1"/>
</dbReference>
<dbReference type="PANTHER" id="PTHR30193">
    <property type="entry name" value="ABC TRANSPORTER PERMEASE PROTEIN"/>
    <property type="match status" value="1"/>
</dbReference>
<comment type="similarity">
    <text evidence="7">Belongs to the binding-protein-dependent transport system permease family.</text>
</comment>
<feature type="transmembrane region" description="Helical" evidence="7">
    <location>
        <begin position="12"/>
        <end position="33"/>
    </location>
</feature>
<dbReference type="GO" id="GO:0055085">
    <property type="term" value="P:transmembrane transport"/>
    <property type="evidence" value="ECO:0007669"/>
    <property type="project" value="InterPro"/>
</dbReference>
<comment type="subcellular location">
    <subcellularLocation>
        <location evidence="1 7">Cell membrane</location>
        <topology evidence="1 7">Multi-pass membrane protein</topology>
    </subcellularLocation>
</comment>
<evidence type="ECO:0000256" key="7">
    <source>
        <dbReference type="RuleBase" id="RU363032"/>
    </source>
</evidence>
<feature type="transmembrane region" description="Helical" evidence="7">
    <location>
        <begin position="313"/>
        <end position="335"/>
    </location>
</feature>
<dbReference type="PANTHER" id="PTHR30193:SF37">
    <property type="entry name" value="INNER MEMBRANE ABC TRANSPORTER PERMEASE PROTEIN YCJO"/>
    <property type="match status" value="1"/>
</dbReference>
<dbReference type="InterPro" id="IPR035906">
    <property type="entry name" value="MetI-like_sf"/>
</dbReference>
<dbReference type="InterPro" id="IPR000515">
    <property type="entry name" value="MetI-like"/>
</dbReference>
<evidence type="ECO:0000256" key="5">
    <source>
        <dbReference type="ARBA" id="ARBA00022989"/>
    </source>
</evidence>
<sequence>MKLSSKAREAIAGYIFAAPIIISILLFTIYPVFAGLYYSFTNYQPTEAQKFKMRFIPEEAMMFHTAVFPDEEDVSYEEIANFFNPVDFVLYDVGVNLNDKQIEAIRKYLDSERLIKDFLAGKLKEEMTVSKFMEKYMKAESNLFKRYIPDFLGLSNFKKMIKDQYFWISLKNAFVYSVIVVPVQTLLAILLAVAANMKIRGRGFFKAVFFIPSISSSAAISMIFWLIYSKPGVLNRLLGYFGMQPIDWLNNPNTALGAIMVLNIWTTAGYFMVTFLAGLQGIPGTIYEAAEIDGAKFWRRFWKITFPLLRPQILFVSIMGIIGCMQVFDQIYFLIKNMRNITISYYIYKNAFEYHNMGYASAIAMVLFLIILLITTLQRKFIKEEAYF</sequence>
<dbReference type="SUPFAM" id="SSF161098">
    <property type="entry name" value="MetI-like"/>
    <property type="match status" value="1"/>
</dbReference>
<evidence type="ECO:0000256" key="6">
    <source>
        <dbReference type="ARBA" id="ARBA00023136"/>
    </source>
</evidence>
<dbReference type="Pfam" id="PF00528">
    <property type="entry name" value="BPD_transp_1"/>
    <property type="match status" value="1"/>
</dbReference>
<organism evidence="9">
    <name type="scientific">Kosmotoga arenicorallina</name>
    <dbReference type="NCBI Taxonomy" id="688066"/>
    <lineage>
        <taxon>Bacteria</taxon>
        <taxon>Thermotogati</taxon>
        <taxon>Thermotogota</taxon>
        <taxon>Thermotogae</taxon>
        <taxon>Kosmotogales</taxon>
        <taxon>Kosmotogaceae</taxon>
        <taxon>Kosmotoga</taxon>
    </lineage>
</organism>
<accession>A0A7C5DUT2</accession>
<dbReference type="GO" id="GO:0005886">
    <property type="term" value="C:plasma membrane"/>
    <property type="evidence" value="ECO:0007669"/>
    <property type="project" value="UniProtKB-SubCell"/>
</dbReference>
<dbReference type="Gene3D" id="1.10.3720.10">
    <property type="entry name" value="MetI-like"/>
    <property type="match status" value="1"/>
</dbReference>
<protein>
    <submittedName>
        <fullName evidence="9">Sugar ABC transporter permease</fullName>
    </submittedName>
</protein>
<feature type="transmembrane region" description="Helical" evidence="7">
    <location>
        <begin position="255"/>
        <end position="279"/>
    </location>
</feature>
<evidence type="ECO:0000256" key="3">
    <source>
        <dbReference type="ARBA" id="ARBA00022475"/>
    </source>
</evidence>
<feature type="domain" description="ABC transmembrane type-1" evidence="8">
    <location>
        <begin position="170"/>
        <end position="378"/>
    </location>
</feature>
<keyword evidence="5 7" id="KW-1133">Transmembrane helix</keyword>
<dbReference type="AlphaFoldDB" id="A0A7C5DUT2"/>
<evidence type="ECO:0000259" key="8">
    <source>
        <dbReference type="PROSITE" id="PS50928"/>
    </source>
</evidence>
<keyword evidence="4 7" id="KW-0812">Transmembrane</keyword>
<keyword evidence="3" id="KW-1003">Cell membrane</keyword>
<dbReference type="CDD" id="cd06261">
    <property type="entry name" value="TM_PBP2"/>
    <property type="match status" value="1"/>
</dbReference>
<gene>
    <name evidence="9" type="ORF">ENL26_01235</name>
</gene>
<feature type="transmembrane region" description="Helical" evidence="7">
    <location>
        <begin position="355"/>
        <end position="374"/>
    </location>
</feature>
<proteinExistence type="inferred from homology"/>
<dbReference type="InterPro" id="IPR051393">
    <property type="entry name" value="ABC_transporter_permease"/>
</dbReference>
<evidence type="ECO:0000313" key="9">
    <source>
        <dbReference type="EMBL" id="HHF08380.1"/>
    </source>
</evidence>
<dbReference type="Proteomes" id="UP000886129">
    <property type="component" value="Unassembled WGS sequence"/>
</dbReference>
<keyword evidence="6 7" id="KW-0472">Membrane</keyword>
<feature type="transmembrane region" description="Helical" evidence="7">
    <location>
        <begin position="207"/>
        <end position="228"/>
    </location>
</feature>
<evidence type="ECO:0000256" key="2">
    <source>
        <dbReference type="ARBA" id="ARBA00022448"/>
    </source>
</evidence>
<comment type="caution">
    <text evidence="9">The sequence shown here is derived from an EMBL/GenBank/DDBJ whole genome shotgun (WGS) entry which is preliminary data.</text>
</comment>
<reference evidence="9" key="1">
    <citation type="journal article" date="2020" name="mSystems">
        <title>Genome- and Community-Level Interaction Insights into Carbon Utilization and Element Cycling Functions of Hydrothermarchaeota in Hydrothermal Sediment.</title>
        <authorList>
            <person name="Zhou Z."/>
            <person name="Liu Y."/>
            <person name="Xu W."/>
            <person name="Pan J."/>
            <person name="Luo Z.H."/>
            <person name="Li M."/>
        </authorList>
    </citation>
    <scope>NUCLEOTIDE SEQUENCE [LARGE SCALE GENOMIC DNA]</scope>
    <source>
        <strain evidence="9">HyVt-80</strain>
    </source>
</reference>
<dbReference type="EMBL" id="DRTH01000070">
    <property type="protein sequence ID" value="HHF08380.1"/>
    <property type="molecule type" value="Genomic_DNA"/>
</dbReference>
<dbReference type="PROSITE" id="PS50928">
    <property type="entry name" value="ABC_TM1"/>
    <property type="match status" value="1"/>
</dbReference>
<evidence type="ECO:0000256" key="1">
    <source>
        <dbReference type="ARBA" id="ARBA00004651"/>
    </source>
</evidence>
<feature type="transmembrane region" description="Helical" evidence="7">
    <location>
        <begin position="173"/>
        <end position="195"/>
    </location>
</feature>